<dbReference type="GO" id="GO:0016773">
    <property type="term" value="F:phosphotransferase activity, alcohol group as acceptor"/>
    <property type="evidence" value="ECO:0007669"/>
    <property type="project" value="InterPro"/>
</dbReference>
<organism evidence="1 2">
    <name type="scientific">Candidatus Desulfolinea nitratireducens</name>
    <dbReference type="NCBI Taxonomy" id="2841698"/>
    <lineage>
        <taxon>Bacteria</taxon>
        <taxon>Bacillati</taxon>
        <taxon>Chloroflexota</taxon>
        <taxon>Anaerolineae</taxon>
        <taxon>Anaerolineales</taxon>
        <taxon>Anaerolineales incertae sedis</taxon>
        <taxon>Candidatus Desulfolinea</taxon>
    </lineage>
</organism>
<evidence type="ECO:0000313" key="2">
    <source>
        <dbReference type="Proteomes" id="UP000614469"/>
    </source>
</evidence>
<name>A0A8J6TIR6_9CHLR</name>
<dbReference type="Gene3D" id="3.90.1200.10">
    <property type="match status" value="1"/>
</dbReference>
<dbReference type="EMBL" id="JACNJN010000092">
    <property type="protein sequence ID" value="MBC8335159.1"/>
    <property type="molecule type" value="Genomic_DNA"/>
</dbReference>
<protein>
    <submittedName>
        <fullName evidence="1">Phosphotransferase</fullName>
    </submittedName>
</protein>
<dbReference type="InterPro" id="IPR006748">
    <property type="entry name" value="NH2Glyco/OHUrea_AB-resist_kin"/>
</dbReference>
<dbReference type="GO" id="GO:0019748">
    <property type="term" value="P:secondary metabolic process"/>
    <property type="evidence" value="ECO:0007669"/>
    <property type="project" value="InterPro"/>
</dbReference>
<dbReference type="InterPro" id="IPR011009">
    <property type="entry name" value="Kinase-like_dom_sf"/>
</dbReference>
<dbReference type="SUPFAM" id="SSF56112">
    <property type="entry name" value="Protein kinase-like (PK-like)"/>
    <property type="match status" value="1"/>
</dbReference>
<proteinExistence type="predicted"/>
<evidence type="ECO:0000313" key="1">
    <source>
        <dbReference type="EMBL" id="MBC8335159.1"/>
    </source>
</evidence>
<dbReference type="Proteomes" id="UP000614469">
    <property type="component" value="Unassembled WGS sequence"/>
</dbReference>
<reference evidence="1 2" key="1">
    <citation type="submission" date="2020-08" db="EMBL/GenBank/DDBJ databases">
        <title>Bridging the membrane lipid divide: bacteria of the FCB group superphylum have the potential to synthesize archaeal ether lipids.</title>
        <authorList>
            <person name="Villanueva L."/>
            <person name="Von Meijenfeldt F.A.B."/>
            <person name="Westbye A.B."/>
            <person name="Yadav S."/>
            <person name="Hopmans E.C."/>
            <person name="Dutilh B.E."/>
            <person name="Sinninghe Damste J.S."/>
        </authorList>
    </citation>
    <scope>NUCLEOTIDE SEQUENCE [LARGE SCALE GENOMIC DNA]</scope>
    <source>
        <strain evidence="1">NIOZ-UU36</strain>
    </source>
</reference>
<dbReference type="AlphaFoldDB" id="A0A8J6TIR6"/>
<sequence length="297" mass="33781">MSIFIETIIALHGIDGQRWLNSLPDLLANYAQLWDLEIGAPFRDLSYNYVAPTWRPNGTRLVIKAGFSNGELDAEIAALRHFEGCGMVNLLQADNENSVFLLERLIPGKSLWEMEDEKAVNILLNILPSIWKIYQGDYPFPTVKDWSKGFSRLRNRYLGETGPFDIRLVEKAEDIFFELIESSDEPVLLHGDLHHGNILSAERESWLAIDPKGVIGEPCYEVGAFLRNPMPGLLEKENPRTLLKQRVDQIVERLGFDRQRVIGWAFSQAVLAAIWCEEDNLSCGNEFNNCAQIFESL</sequence>
<comment type="caution">
    <text evidence="1">The sequence shown here is derived from an EMBL/GenBank/DDBJ whole genome shotgun (WGS) entry which is preliminary data.</text>
</comment>
<gene>
    <name evidence="1" type="ORF">H8E29_07845</name>
</gene>
<accession>A0A8J6TIR6</accession>
<dbReference type="Pfam" id="PF04655">
    <property type="entry name" value="APH_6_hur"/>
    <property type="match status" value="1"/>
</dbReference>